<comment type="similarity">
    <text evidence="1">Belongs to the bactofilin family.</text>
</comment>
<evidence type="ECO:0000256" key="2">
    <source>
        <dbReference type="SAM" id="MobiDB-lite"/>
    </source>
</evidence>
<dbReference type="EMBL" id="CP093547">
    <property type="protein sequence ID" value="UNP31435.1"/>
    <property type="molecule type" value="Genomic_DNA"/>
</dbReference>
<dbReference type="Pfam" id="PF04519">
    <property type="entry name" value="Bactofilin"/>
    <property type="match status" value="1"/>
</dbReference>
<dbReference type="PANTHER" id="PTHR35024:SF4">
    <property type="entry name" value="POLYMER-FORMING CYTOSKELETAL PROTEIN"/>
    <property type="match status" value="1"/>
</dbReference>
<name>A0ABY3XIH6_9GAMM</name>
<accession>A0ABY3XIH6</accession>
<feature type="compositionally biased region" description="Pro residues" evidence="2">
    <location>
        <begin position="42"/>
        <end position="60"/>
    </location>
</feature>
<organism evidence="3 4">
    <name type="scientific">Lysobacter gummosus</name>
    <dbReference type="NCBI Taxonomy" id="262324"/>
    <lineage>
        <taxon>Bacteria</taxon>
        <taxon>Pseudomonadati</taxon>
        <taxon>Pseudomonadota</taxon>
        <taxon>Gammaproteobacteria</taxon>
        <taxon>Lysobacterales</taxon>
        <taxon>Lysobacteraceae</taxon>
        <taxon>Lysobacter</taxon>
    </lineage>
</organism>
<feature type="region of interest" description="Disordered" evidence="2">
    <location>
        <begin position="1"/>
        <end position="67"/>
    </location>
</feature>
<dbReference type="InterPro" id="IPR007607">
    <property type="entry name" value="BacA/B"/>
</dbReference>
<evidence type="ECO:0000313" key="3">
    <source>
        <dbReference type="EMBL" id="UNP31435.1"/>
    </source>
</evidence>
<proteinExistence type="inferred from homology"/>
<keyword evidence="4" id="KW-1185">Reference proteome</keyword>
<evidence type="ECO:0000256" key="1">
    <source>
        <dbReference type="ARBA" id="ARBA00044755"/>
    </source>
</evidence>
<sequence length="210" mass="21730">MAIFNQPAPPKRDNPVPPLPPETALKREPDPASEYSFGQPSTPAPAPAPIAAPAPTPAPAPRQAEQPVVKESLIASDLSIEGKIHGAGHIRIAGRFKGDVQVDGDLTVELGAKLNGGVRARKVVIAGELEGNIEAAQRVELLESGVMIGDVKAGVVTVAAGARVRGQVEFGWEDSGKSVARNDAGKSDRNADKNDKGEKNGAKTETGADS</sequence>
<reference evidence="3 4" key="1">
    <citation type="submission" date="2022-03" db="EMBL/GenBank/DDBJ databases">
        <title>Complete genome sequence of Lysobacter capsici VKM B-2533 and Lysobacter gummosus 10.1.1, promising sources of lytic agents.</title>
        <authorList>
            <person name="Tarlachkov S.V."/>
            <person name="Kudryakova I.V."/>
            <person name="Afoshin A.S."/>
            <person name="Leontyevskaya E.A."/>
            <person name="Leontyevskaya N.V."/>
        </authorList>
    </citation>
    <scope>NUCLEOTIDE SEQUENCE [LARGE SCALE GENOMIC DNA]</scope>
    <source>
        <strain evidence="3 4">10.1.1</strain>
    </source>
</reference>
<dbReference type="Proteomes" id="UP000829194">
    <property type="component" value="Chromosome"/>
</dbReference>
<evidence type="ECO:0000313" key="4">
    <source>
        <dbReference type="Proteomes" id="UP000829194"/>
    </source>
</evidence>
<feature type="compositionally biased region" description="Basic and acidic residues" evidence="2">
    <location>
        <begin position="183"/>
        <end position="202"/>
    </location>
</feature>
<dbReference type="PANTHER" id="PTHR35024">
    <property type="entry name" value="HYPOTHETICAL CYTOSOLIC PROTEIN"/>
    <property type="match status" value="1"/>
</dbReference>
<dbReference type="RefSeq" id="WP_083512417.1">
    <property type="nucleotide sequence ID" value="NZ_CP011131.1"/>
</dbReference>
<protein>
    <submittedName>
        <fullName evidence="3">Polymer-forming cytoskeletal protein</fullName>
    </submittedName>
</protein>
<gene>
    <name evidence="3" type="ORF">MOV92_09425</name>
</gene>
<feature type="region of interest" description="Disordered" evidence="2">
    <location>
        <begin position="175"/>
        <end position="210"/>
    </location>
</feature>